<evidence type="ECO:0000313" key="3">
    <source>
        <dbReference type="EMBL" id="PWI71352.1"/>
    </source>
</evidence>
<keyword evidence="5" id="KW-1185">Reference proteome</keyword>
<evidence type="ECO:0000256" key="1">
    <source>
        <dbReference type="SAM" id="MobiDB-lite"/>
    </source>
</evidence>
<evidence type="ECO:0000313" key="2">
    <source>
        <dbReference type="EMBL" id="KAK4092783.1"/>
    </source>
</evidence>
<feature type="compositionally biased region" description="Low complexity" evidence="1">
    <location>
        <begin position="1"/>
        <end position="12"/>
    </location>
</feature>
<dbReference type="Proteomes" id="UP000245956">
    <property type="component" value="Unassembled WGS sequence"/>
</dbReference>
<reference evidence="2" key="3">
    <citation type="submission" date="2023-11" db="EMBL/GenBank/DDBJ databases">
        <authorList>
            <person name="Beijen E."/>
            <person name="Ohm R.A."/>
        </authorList>
    </citation>
    <scope>NUCLEOTIDE SEQUENCE</scope>
    <source>
        <strain evidence="2">CBS 150709</strain>
    </source>
</reference>
<dbReference type="EMBL" id="JAWRVI010000007">
    <property type="protein sequence ID" value="KAK4092783.1"/>
    <property type="molecule type" value="Genomic_DNA"/>
</dbReference>
<feature type="compositionally biased region" description="Low complexity" evidence="1">
    <location>
        <begin position="108"/>
        <end position="117"/>
    </location>
</feature>
<feature type="compositionally biased region" description="Basic and acidic residues" evidence="1">
    <location>
        <begin position="118"/>
        <end position="127"/>
    </location>
</feature>
<feature type="region of interest" description="Disordered" evidence="1">
    <location>
        <begin position="1"/>
        <end position="59"/>
    </location>
</feature>
<name>A0A2U3EA33_PURLI</name>
<dbReference type="AlphaFoldDB" id="A0A2U3EA33"/>
<reference evidence="3" key="1">
    <citation type="submission" date="2015-05" db="EMBL/GenBank/DDBJ databases">
        <authorList>
            <person name="Wang D.B."/>
            <person name="Wang M."/>
        </authorList>
    </citation>
    <scope>NUCLEOTIDE SEQUENCE</scope>
    <source>
        <strain evidence="3">36-1</strain>
    </source>
</reference>
<sequence>MFQSAPAAISHHPPSPTVRQGGKLQMPTEARVQRTRPPSNQRAAPHVASASGGSRPLQMPVTRAAMNRYVLLQPRPAACPCGACPSPLPAYAATDPNPAPTYLQATQPSLSLSPSPELRGHERDDRRRRPNRRLARWWKRVAGAMTFDEEHQAQPQRR</sequence>
<reference evidence="3 4" key="2">
    <citation type="journal article" date="2016" name="Front. Microbiol.">
        <title>Genome and transcriptome sequences reveal the specific parasitism of the nematophagous Purpureocillium lilacinum 36-1.</title>
        <authorList>
            <person name="Xie J."/>
            <person name="Li S."/>
            <person name="Mo C."/>
            <person name="Xiao X."/>
            <person name="Peng D."/>
            <person name="Wang G."/>
            <person name="Xiao Y."/>
        </authorList>
    </citation>
    <scope>NUCLEOTIDE SEQUENCE [LARGE SCALE GENOMIC DNA]</scope>
    <source>
        <strain evidence="3 4">36-1</strain>
    </source>
</reference>
<evidence type="ECO:0000313" key="4">
    <source>
        <dbReference type="Proteomes" id="UP000245956"/>
    </source>
</evidence>
<dbReference type="Proteomes" id="UP001287286">
    <property type="component" value="Unassembled WGS sequence"/>
</dbReference>
<gene>
    <name evidence="3" type="ORF">PCL_11446</name>
    <name evidence="2" type="ORF">Purlil1_2708</name>
</gene>
<reference evidence="2 5" key="4">
    <citation type="journal article" date="2024" name="Microbiol. Resour. Announc.">
        <title>Genome annotations for the ascomycete fungi Trichoderma harzianum, Trichoderma aggressivum, and Purpureocillium lilacinum.</title>
        <authorList>
            <person name="Beijen E.P.W."/>
            <person name="Ohm R.A."/>
        </authorList>
    </citation>
    <scope>NUCLEOTIDE SEQUENCE [LARGE SCALE GENOMIC DNA]</scope>
    <source>
        <strain evidence="2 5">CBS 150709</strain>
    </source>
</reference>
<organism evidence="3 4">
    <name type="scientific">Purpureocillium lilacinum</name>
    <name type="common">Paecilomyces lilacinus</name>
    <dbReference type="NCBI Taxonomy" id="33203"/>
    <lineage>
        <taxon>Eukaryota</taxon>
        <taxon>Fungi</taxon>
        <taxon>Dikarya</taxon>
        <taxon>Ascomycota</taxon>
        <taxon>Pezizomycotina</taxon>
        <taxon>Sordariomycetes</taxon>
        <taxon>Hypocreomycetidae</taxon>
        <taxon>Hypocreales</taxon>
        <taxon>Ophiocordycipitaceae</taxon>
        <taxon>Purpureocillium</taxon>
    </lineage>
</organism>
<dbReference type="EMBL" id="LCWV01000007">
    <property type="protein sequence ID" value="PWI71352.1"/>
    <property type="molecule type" value="Genomic_DNA"/>
</dbReference>
<accession>A0A2U3EA33</accession>
<protein>
    <submittedName>
        <fullName evidence="3">Uncharacterized protein</fullName>
    </submittedName>
</protein>
<evidence type="ECO:0000313" key="5">
    <source>
        <dbReference type="Proteomes" id="UP001287286"/>
    </source>
</evidence>
<comment type="caution">
    <text evidence="3">The sequence shown here is derived from an EMBL/GenBank/DDBJ whole genome shotgun (WGS) entry which is preliminary data.</text>
</comment>
<proteinExistence type="predicted"/>
<feature type="region of interest" description="Disordered" evidence="1">
    <location>
        <begin position="86"/>
        <end position="134"/>
    </location>
</feature>